<evidence type="ECO:0000256" key="1">
    <source>
        <dbReference type="ARBA" id="ARBA00005017"/>
    </source>
</evidence>
<keyword evidence="16" id="KW-1185">Reference proteome</keyword>
<dbReference type="UniPathway" id="UPA00057">
    <property type="reaction ID" value="UER00099"/>
</dbReference>
<dbReference type="GO" id="GO:0010142">
    <property type="term" value="P:farnesyl diphosphate biosynthetic process, mevalonate pathway"/>
    <property type="evidence" value="ECO:0007669"/>
    <property type="project" value="TreeGrafter"/>
</dbReference>
<dbReference type="NCBIfam" id="TIGR01219">
    <property type="entry name" value="Pmev_kin_ERG8"/>
    <property type="match status" value="1"/>
</dbReference>
<dbReference type="Proteomes" id="UP000253551">
    <property type="component" value="Unassembled WGS sequence"/>
</dbReference>
<dbReference type="SMR" id="A0A367JAS8"/>
<keyword evidence="9 13" id="KW-0752">Steroid biosynthesis</keyword>
<proteinExistence type="inferred from homology"/>
<evidence type="ECO:0000256" key="6">
    <source>
        <dbReference type="ARBA" id="ARBA00022741"/>
    </source>
</evidence>
<evidence type="ECO:0000256" key="10">
    <source>
        <dbReference type="ARBA" id="ARBA00023098"/>
    </source>
</evidence>
<dbReference type="InterPro" id="IPR016005">
    <property type="entry name" value="Erg8"/>
</dbReference>
<evidence type="ECO:0000256" key="7">
    <source>
        <dbReference type="ARBA" id="ARBA00022777"/>
    </source>
</evidence>
<keyword evidence="11 13" id="KW-0753">Steroid metabolism</keyword>
<feature type="domain" description="GHMP kinase C-terminal" evidence="14">
    <location>
        <begin position="351"/>
        <end position="423"/>
    </location>
</feature>
<dbReference type="PANTHER" id="PTHR31814">
    <property type="match status" value="1"/>
</dbReference>
<dbReference type="Gene3D" id="3.30.230.10">
    <property type="match status" value="1"/>
</dbReference>
<keyword evidence="4 13" id="KW-0444">Lipid biosynthesis</keyword>
<dbReference type="GO" id="GO:0005524">
    <property type="term" value="F:ATP binding"/>
    <property type="evidence" value="ECO:0007669"/>
    <property type="project" value="UniProtKB-UniRule"/>
</dbReference>
<evidence type="ECO:0000256" key="12">
    <source>
        <dbReference type="ARBA" id="ARBA00029326"/>
    </source>
</evidence>
<keyword evidence="6" id="KW-0547">Nucleotide-binding</keyword>
<evidence type="ECO:0000256" key="9">
    <source>
        <dbReference type="ARBA" id="ARBA00022955"/>
    </source>
</evidence>
<dbReference type="GO" id="GO:0005777">
    <property type="term" value="C:peroxisome"/>
    <property type="evidence" value="ECO:0007669"/>
    <property type="project" value="TreeGrafter"/>
</dbReference>
<evidence type="ECO:0000256" key="2">
    <source>
        <dbReference type="ARBA" id="ARBA00006495"/>
    </source>
</evidence>
<evidence type="ECO:0000313" key="16">
    <source>
        <dbReference type="Proteomes" id="UP000253551"/>
    </source>
</evidence>
<organism evidence="15 16">
    <name type="scientific">Rhizopus stolonifer</name>
    <name type="common">Rhizopus nigricans</name>
    <dbReference type="NCBI Taxonomy" id="4846"/>
    <lineage>
        <taxon>Eukaryota</taxon>
        <taxon>Fungi</taxon>
        <taxon>Fungi incertae sedis</taxon>
        <taxon>Mucoromycota</taxon>
        <taxon>Mucoromycotina</taxon>
        <taxon>Mucoromycetes</taxon>
        <taxon>Mucorales</taxon>
        <taxon>Mucorineae</taxon>
        <taxon>Rhizopodaceae</taxon>
        <taxon>Rhizopus</taxon>
    </lineage>
</organism>
<comment type="caution">
    <text evidence="15">The sequence shown here is derived from an EMBL/GenBank/DDBJ whole genome shotgun (WGS) entry which is preliminary data.</text>
</comment>
<evidence type="ECO:0000256" key="5">
    <source>
        <dbReference type="ARBA" id="ARBA00022679"/>
    </source>
</evidence>
<dbReference type="PIRSF" id="PIRSF017288">
    <property type="entry name" value="PMK_GHMP_euk"/>
    <property type="match status" value="1"/>
</dbReference>
<dbReference type="InterPro" id="IPR020568">
    <property type="entry name" value="Ribosomal_Su5_D2-typ_SF"/>
</dbReference>
<dbReference type="AlphaFoldDB" id="A0A367JAS8"/>
<dbReference type="Gene3D" id="3.30.70.890">
    <property type="entry name" value="GHMP kinase, C-terminal domain"/>
    <property type="match status" value="1"/>
</dbReference>
<evidence type="ECO:0000313" key="15">
    <source>
        <dbReference type="EMBL" id="RCH86995.1"/>
    </source>
</evidence>
<evidence type="ECO:0000256" key="3">
    <source>
        <dbReference type="ARBA" id="ARBA00012958"/>
    </source>
</evidence>
<keyword evidence="7 13" id="KW-0418">Kinase</keyword>
<dbReference type="Pfam" id="PF08544">
    <property type="entry name" value="GHMP_kinases_C"/>
    <property type="match status" value="1"/>
</dbReference>
<dbReference type="GO" id="GO:0006696">
    <property type="term" value="P:ergosterol biosynthetic process"/>
    <property type="evidence" value="ECO:0007669"/>
    <property type="project" value="TreeGrafter"/>
</dbReference>
<dbReference type="PANTHER" id="PTHR31814:SF2">
    <property type="entry name" value="PHOSPHOMEVALONATE KINASE"/>
    <property type="match status" value="1"/>
</dbReference>
<dbReference type="OrthoDB" id="10262935at2759"/>
<protein>
    <recommendedName>
        <fullName evidence="3 13">Phosphomevalonate kinase</fullName>
        <ecNumber evidence="3 13">2.7.4.2</ecNumber>
    </recommendedName>
</protein>
<keyword evidence="10 13" id="KW-0443">Lipid metabolism</keyword>
<gene>
    <name evidence="15" type="primary">ERG8</name>
    <name evidence="15" type="ORF">CU098_007544</name>
</gene>
<comment type="pathway">
    <text evidence="1 13">Isoprenoid biosynthesis; isopentenyl diphosphate biosynthesis via mevalonate pathway; isopentenyl diphosphate from (R)-mevalonate: step 2/3.</text>
</comment>
<evidence type="ECO:0000256" key="8">
    <source>
        <dbReference type="ARBA" id="ARBA00022840"/>
    </source>
</evidence>
<comment type="catalytic activity">
    <reaction evidence="12">
        <text>(R)-5-phosphomevalonate + ATP = (R)-5-diphosphomevalonate + ADP</text>
        <dbReference type="Rhea" id="RHEA:16341"/>
        <dbReference type="ChEBI" id="CHEBI:30616"/>
        <dbReference type="ChEBI" id="CHEBI:57557"/>
        <dbReference type="ChEBI" id="CHEBI:58146"/>
        <dbReference type="ChEBI" id="CHEBI:456216"/>
        <dbReference type="EC" id="2.7.4.2"/>
    </reaction>
    <physiologicalReaction direction="left-to-right" evidence="12">
        <dbReference type="Rhea" id="RHEA:16342"/>
    </physiologicalReaction>
</comment>
<accession>A0A367JAS8</accession>
<evidence type="ECO:0000256" key="13">
    <source>
        <dbReference type="PIRNR" id="PIRNR017288"/>
    </source>
</evidence>
<dbReference type="SUPFAM" id="SSF54211">
    <property type="entry name" value="Ribosomal protein S5 domain 2-like"/>
    <property type="match status" value="1"/>
</dbReference>
<dbReference type="GO" id="GO:0004631">
    <property type="term" value="F:phosphomevalonate kinase activity"/>
    <property type="evidence" value="ECO:0007669"/>
    <property type="project" value="UniProtKB-UniRule"/>
</dbReference>
<keyword evidence="8" id="KW-0067">ATP-binding</keyword>
<reference evidence="15 16" key="1">
    <citation type="journal article" date="2018" name="G3 (Bethesda)">
        <title>Phylogenetic and Phylogenomic Definition of Rhizopus Species.</title>
        <authorList>
            <person name="Gryganskyi A.P."/>
            <person name="Golan J."/>
            <person name="Dolatabadi S."/>
            <person name="Mondo S."/>
            <person name="Robb S."/>
            <person name="Idnurm A."/>
            <person name="Muszewska A."/>
            <person name="Steczkiewicz K."/>
            <person name="Masonjones S."/>
            <person name="Liao H.L."/>
            <person name="Gajdeczka M.T."/>
            <person name="Anike F."/>
            <person name="Vuek A."/>
            <person name="Anishchenko I.M."/>
            <person name="Voigt K."/>
            <person name="de Hoog G.S."/>
            <person name="Smith M.E."/>
            <person name="Heitman J."/>
            <person name="Vilgalys R."/>
            <person name="Stajich J.E."/>
        </authorList>
    </citation>
    <scope>NUCLEOTIDE SEQUENCE [LARGE SCALE GENOMIC DNA]</scope>
    <source>
        <strain evidence="15 16">LSU 92-RS-03</strain>
    </source>
</reference>
<dbReference type="InterPro" id="IPR013750">
    <property type="entry name" value="GHMP_kinase_C_dom"/>
</dbReference>
<dbReference type="InterPro" id="IPR035102">
    <property type="entry name" value="Phosphomevalonate_kinase"/>
</dbReference>
<dbReference type="InterPro" id="IPR014721">
    <property type="entry name" value="Ribsml_uS5_D2-typ_fold_subgr"/>
</dbReference>
<dbReference type="InterPro" id="IPR036554">
    <property type="entry name" value="GHMP_kinase_C_sf"/>
</dbReference>
<evidence type="ECO:0000256" key="4">
    <source>
        <dbReference type="ARBA" id="ARBA00022516"/>
    </source>
</evidence>
<name>A0A367JAS8_RHIST</name>
<sequence length="458" mass="50731">MTHCTITSAPGKVLLTGGYLVLEQAFSGSVVGTSSRFYTVIQSSSEPNHISVRSPQFEQAHWEYQVLDTLELKPLTLENNNKFVETALQVTLQLIQDKHVLKSGLDIIIVGDNDFYSQRAQLQAQGLLNTAESLASLEPFCFTHATLASVHKTGLGSSAALITSLVAGLLLYFGRIEDVTSDENKRWIHNTAQFVHCFAQGKVGSGFDVSSAVWGSHRYTRFNPDILKPMMNNLNTSIESLICQEWDNQVVPFSLPIGFDLVLADIDAGSHTPTLVSKVLEWKKKMPEQANALWKELGKYNTSVENHFRSLVNLHHQNPKEYEETLKACGSLQCNDWSSENKVAAELKSLAHDFNQVRSLLRKMGEYSDVPIEPQEQTELLDACMQVPGVIMAGVPGAGGYDAIFCIVLSEESKTQVRQVWKSWTKLSVGPLLSQADSNGITRPLFDQVPGLSRFISK</sequence>
<dbReference type="GO" id="GO:0019287">
    <property type="term" value="P:isopentenyl diphosphate biosynthetic process, mevalonate pathway"/>
    <property type="evidence" value="ECO:0007669"/>
    <property type="project" value="UniProtKB-UniRule"/>
</dbReference>
<keyword evidence="5 13" id="KW-0808">Transferase</keyword>
<dbReference type="SUPFAM" id="SSF55060">
    <property type="entry name" value="GHMP Kinase, C-terminal domain"/>
    <property type="match status" value="1"/>
</dbReference>
<comment type="similarity">
    <text evidence="2 13">Belongs to the GHMP kinase family. Mevalonate kinase subfamily.</text>
</comment>
<evidence type="ECO:0000259" key="14">
    <source>
        <dbReference type="Pfam" id="PF08544"/>
    </source>
</evidence>
<dbReference type="EC" id="2.7.4.2" evidence="3 13"/>
<dbReference type="STRING" id="4846.A0A367JAS8"/>
<evidence type="ECO:0000256" key="11">
    <source>
        <dbReference type="ARBA" id="ARBA00023221"/>
    </source>
</evidence>
<dbReference type="EMBL" id="PJQM01003815">
    <property type="protein sequence ID" value="RCH86995.1"/>
    <property type="molecule type" value="Genomic_DNA"/>
</dbReference>